<evidence type="ECO:0000259" key="9">
    <source>
        <dbReference type="Pfam" id="PF25145"/>
    </source>
</evidence>
<evidence type="ECO:0000256" key="1">
    <source>
        <dbReference type="ARBA" id="ARBA00004141"/>
    </source>
</evidence>
<sequence>MKIWRCISVLLLGLLFTMSSFGGLAASAQEKLVYHVPIEETVEKGLSAFLERALNTAEAADADLVIFEVNTPGGAVDAAGEIAKLLSDSPVKTVAYVNNRALSAGAYIALSADEIYMVPSATMGSAAVIDSAGNAASKKAQSYWLAAMKTAAEQNGRDPKFAQAMADEDINLPEYGAGKGKLLTFTAEQARKAGYSEGIVSGKAELYSKLGVEDAEIRTIEESFPEKLARFLTNPIVVPILLTIAGIGIVIELFSPGFGIPGVIGVSSLVLFFYGHLVAGITGYESLAMFIIGVILVLAEFFIPGGIIGLLGFTAIVGSLFLASDDPVHMTISLLIAVTVSILAFILLVKVFGKQMKFFRKMILTDATKTEQGYVSNPNRVDLLGVKGKALTDLRPSGTALINDERVDVVTEGSFISRGSSLTIVKVEGSRVVVREIPDAI</sequence>
<dbReference type="Gene3D" id="3.90.226.10">
    <property type="entry name" value="2-enoyl-CoA Hydratase, Chain A, domain 1"/>
    <property type="match status" value="1"/>
</dbReference>
<dbReference type="Pfam" id="PF01957">
    <property type="entry name" value="NfeD"/>
    <property type="match status" value="1"/>
</dbReference>
<dbReference type="Proteomes" id="UP000064189">
    <property type="component" value="Unassembled WGS sequence"/>
</dbReference>
<keyword evidence="11" id="KW-1185">Reference proteome</keyword>
<reference evidence="10 11" key="1">
    <citation type="submission" date="2015-11" db="EMBL/GenBank/DDBJ databases">
        <title>Genome Sequence of Bacillus simplex strain VanAntwerpen2.</title>
        <authorList>
            <person name="Couger M.B."/>
        </authorList>
    </citation>
    <scope>NUCLEOTIDE SEQUENCE [LARGE SCALE GENOMIC DNA]</scope>
    <source>
        <strain evidence="10 11">VanAntwerpen02</strain>
    </source>
</reference>
<feature type="domain" description="NfeD-like C-terminal" evidence="7">
    <location>
        <begin position="382"/>
        <end position="435"/>
    </location>
</feature>
<dbReference type="InterPro" id="IPR056739">
    <property type="entry name" value="NfeD_membrane"/>
</dbReference>
<dbReference type="InterPro" id="IPR012340">
    <property type="entry name" value="NA-bd_OB-fold"/>
</dbReference>
<dbReference type="InterPro" id="IPR056738">
    <property type="entry name" value="NfeD1b_N"/>
</dbReference>
<dbReference type="SUPFAM" id="SSF52096">
    <property type="entry name" value="ClpP/crotonase"/>
    <property type="match status" value="1"/>
</dbReference>
<feature type="signal peptide" evidence="6">
    <location>
        <begin position="1"/>
        <end position="25"/>
    </location>
</feature>
<feature type="domain" description="NfeD integral membrane" evidence="8">
    <location>
        <begin position="237"/>
        <end position="350"/>
    </location>
</feature>
<evidence type="ECO:0000313" key="11">
    <source>
        <dbReference type="Proteomes" id="UP000064189"/>
    </source>
</evidence>
<comment type="subcellular location">
    <subcellularLocation>
        <location evidence="1">Membrane</location>
        <topology evidence="1">Multi-pass membrane protein</topology>
    </subcellularLocation>
</comment>
<evidence type="ECO:0000256" key="3">
    <source>
        <dbReference type="ARBA" id="ARBA00022989"/>
    </source>
</evidence>
<proteinExistence type="predicted"/>
<dbReference type="PANTHER" id="PTHR33507:SF3">
    <property type="entry name" value="INNER MEMBRANE PROTEIN YBBJ"/>
    <property type="match status" value="1"/>
</dbReference>
<feature type="domain" description="NfeD1b N-terminal" evidence="9">
    <location>
        <begin position="33"/>
        <end position="219"/>
    </location>
</feature>
<dbReference type="InterPro" id="IPR002810">
    <property type="entry name" value="NfeD-like_C"/>
</dbReference>
<dbReference type="PANTHER" id="PTHR33507">
    <property type="entry name" value="INNER MEMBRANE PROTEIN YBBJ"/>
    <property type="match status" value="1"/>
</dbReference>
<keyword evidence="4 5" id="KW-0472">Membrane</keyword>
<evidence type="ECO:0000259" key="7">
    <source>
        <dbReference type="Pfam" id="PF01957"/>
    </source>
</evidence>
<protein>
    <submittedName>
        <fullName evidence="10">Uncharacterized protein</fullName>
    </submittedName>
</protein>
<feature type="chain" id="PRO_5039340280" evidence="6">
    <location>
        <begin position="26"/>
        <end position="441"/>
    </location>
</feature>
<keyword evidence="6" id="KW-0732">Signal</keyword>
<evidence type="ECO:0000256" key="2">
    <source>
        <dbReference type="ARBA" id="ARBA00022692"/>
    </source>
</evidence>
<organism evidence="10 11">
    <name type="scientific">Peribacillus simplex</name>
    <dbReference type="NCBI Taxonomy" id="1478"/>
    <lineage>
        <taxon>Bacteria</taxon>
        <taxon>Bacillati</taxon>
        <taxon>Bacillota</taxon>
        <taxon>Bacilli</taxon>
        <taxon>Bacillales</taxon>
        <taxon>Bacillaceae</taxon>
        <taxon>Peribacillus</taxon>
    </lineage>
</organism>
<dbReference type="GO" id="GO:0005886">
    <property type="term" value="C:plasma membrane"/>
    <property type="evidence" value="ECO:0007669"/>
    <property type="project" value="TreeGrafter"/>
</dbReference>
<evidence type="ECO:0000256" key="5">
    <source>
        <dbReference type="SAM" id="Phobius"/>
    </source>
</evidence>
<dbReference type="EMBL" id="LNNH01000010">
    <property type="protein sequence ID" value="KWW22032.1"/>
    <property type="molecule type" value="Genomic_DNA"/>
</dbReference>
<dbReference type="AlphaFoldDB" id="A0A120GQX9"/>
<evidence type="ECO:0000256" key="6">
    <source>
        <dbReference type="SAM" id="SignalP"/>
    </source>
</evidence>
<keyword evidence="2 5" id="KW-0812">Transmembrane</keyword>
<evidence type="ECO:0000313" key="10">
    <source>
        <dbReference type="EMBL" id="KWW22032.1"/>
    </source>
</evidence>
<evidence type="ECO:0000256" key="4">
    <source>
        <dbReference type="ARBA" id="ARBA00023136"/>
    </source>
</evidence>
<evidence type="ECO:0000259" key="8">
    <source>
        <dbReference type="Pfam" id="PF24961"/>
    </source>
</evidence>
<dbReference type="InterPro" id="IPR029045">
    <property type="entry name" value="ClpP/crotonase-like_dom_sf"/>
</dbReference>
<comment type="caution">
    <text evidence="10">The sequence shown here is derived from an EMBL/GenBank/DDBJ whole genome shotgun (WGS) entry which is preliminary data.</text>
</comment>
<name>A0A120GQX9_9BACI</name>
<dbReference type="Gene3D" id="2.40.50.140">
    <property type="entry name" value="Nucleic acid-binding proteins"/>
    <property type="match status" value="1"/>
</dbReference>
<gene>
    <name evidence="10" type="ORF">AS888_03975</name>
</gene>
<keyword evidence="3 5" id="KW-1133">Transmembrane helix</keyword>
<dbReference type="Pfam" id="PF24961">
    <property type="entry name" value="NfeD_membrane"/>
    <property type="match status" value="1"/>
</dbReference>
<feature type="transmembrane region" description="Helical" evidence="5">
    <location>
        <begin position="330"/>
        <end position="352"/>
    </location>
</feature>
<accession>A0A120GQX9</accession>
<dbReference type="Pfam" id="PF25145">
    <property type="entry name" value="NfeD1b_N"/>
    <property type="match status" value="1"/>
</dbReference>
<feature type="transmembrane region" description="Helical" evidence="5">
    <location>
        <begin position="258"/>
        <end position="275"/>
    </location>
</feature>
<dbReference type="CDD" id="cd07021">
    <property type="entry name" value="Clp_protease_NfeD_like"/>
    <property type="match status" value="1"/>
</dbReference>
<dbReference type="InterPro" id="IPR052165">
    <property type="entry name" value="Membrane_assoc_protease"/>
</dbReference>
<feature type="transmembrane region" description="Helical" evidence="5">
    <location>
        <begin position="231"/>
        <end position="251"/>
    </location>
</feature>